<dbReference type="STRING" id="995060.SAMN04487904_10646"/>
<feature type="region of interest" description="Disordered" evidence="1">
    <location>
        <begin position="1"/>
        <end position="26"/>
    </location>
</feature>
<sequence>MSTSHGPTSPRSWLLPNRPDEPARITDPGKRRAIVVELIIVFAITLGMAGLQSLLSLLDALLRPESLDQQAVAINASQARLGLLDLLEQLLGVLRLFSWAALGVYLLWQGGIALRNVGFDNSRPGRDLAGGAGLAALIGIPGLGLYLVAHSLGLNLAVQPTTLDEAWWRAPVLVLSALGNAAAEEVLVVCYLLTRLRQLGATENRALWISAVLRGSYHLYQGFGGFVGNVVMGLVYGRVWQRTNRIHALIIGHALIDVVAFVGYALLRDQVGWLP</sequence>
<name>A0A1I7A5T2_9ACTN</name>
<feature type="transmembrane region" description="Helical" evidence="2">
    <location>
        <begin position="34"/>
        <end position="55"/>
    </location>
</feature>
<proteinExistence type="predicted"/>
<evidence type="ECO:0000259" key="3">
    <source>
        <dbReference type="Pfam" id="PF02517"/>
    </source>
</evidence>
<feature type="domain" description="CAAX prenyl protease 2/Lysostaphin resistance protein A-like" evidence="3">
    <location>
        <begin position="167"/>
        <end position="259"/>
    </location>
</feature>
<gene>
    <name evidence="4" type="ORF">SAMN04487904_10646</name>
</gene>
<organism evidence="4 5">
    <name type="scientific">Actinopolyspora righensis</name>
    <dbReference type="NCBI Taxonomy" id="995060"/>
    <lineage>
        <taxon>Bacteria</taxon>
        <taxon>Bacillati</taxon>
        <taxon>Actinomycetota</taxon>
        <taxon>Actinomycetes</taxon>
        <taxon>Actinopolysporales</taxon>
        <taxon>Actinopolysporaceae</taxon>
        <taxon>Actinopolyspora</taxon>
        <taxon>Actinopolyspora alba group</taxon>
    </lineage>
</organism>
<evidence type="ECO:0000256" key="1">
    <source>
        <dbReference type="SAM" id="MobiDB-lite"/>
    </source>
</evidence>
<dbReference type="Pfam" id="PF02517">
    <property type="entry name" value="Rce1-like"/>
    <property type="match status" value="1"/>
</dbReference>
<feature type="transmembrane region" description="Helical" evidence="2">
    <location>
        <begin position="90"/>
        <end position="108"/>
    </location>
</feature>
<evidence type="ECO:0000313" key="4">
    <source>
        <dbReference type="EMBL" id="SFT70301.1"/>
    </source>
</evidence>
<feature type="transmembrane region" description="Helical" evidence="2">
    <location>
        <begin position="128"/>
        <end position="149"/>
    </location>
</feature>
<dbReference type="InterPro" id="IPR003675">
    <property type="entry name" value="Rce1/LyrA-like_dom"/>
</dbReference>
<dbReference type="AlphaFoldDB" id="A0A1I7A5T2"/>
<keyword evidence="2" id="KW-1133">Transmembrane helix</keyword>
<protein>
    <recommendedName>
        <fullName evidence="3">CAAX prenyl protease 2/Lysostaphin resistance protein A-like domain-containing protein</fullName>
    </recommendedName>
</protein>
<keyword evidence="5" id="KW-1185">Reference proteome</keyword>
<feature type="transmembrane region" description="Helical" evidence="2">
    <location>
        <begin position="217"/>
        <end position="236"/>
    </location>
</feature>
<keyword evidence="2" id="KW-0472">Membrane</keyword>
<evidence type="ECO:0000256" key="2">
    <source>
        <dbReference type="SAM" id="Phobius"/>
    </source>
</evidence>
<dbReference type="Proteomes" id="UP000199165">
    <property type="component" value="Unassembled WGS sequence"/>
</dbReference>
<dbReference type="GO" id="GO:0080120">
    <property type="term" value="P:CAAX-box protein maturation"/>
    <property type="evidence" value="ECO:0007669"/>
    <property type="project" value="UniProtKB-ARBA"/>
</dbReference>
<dbReference type="EMBL" id="FPAT01000006">
    <property type="protein sequence ID" value="SFT70301.1"/>
    <property type="molecule type" value="Genomic_DNA"/>
</dbReference>
<keyword evidence="2" id="KW-0812">Transmembrane</keyword>
<reference evidence="5" key="1">
    <citation type="submission" date="2016-10" db="EMBL/GenBank/DDBJ databases">
        <authorList>
            <person name="Varghese N."/>
            <person name="Submissions S."/>
        </authorList>
    </citation>
    <scope>NUCLEOTIDE SEQUENCE [LARGE SCALE GENOMIC DNA]</scope>
    <source>
        <strain evidence="5">DSM 45501</strain>
    </source>
</reference>
<feature type="compositionally biased region" description="Polar residues" evidence="1">
    <location>
        <begin position="1"/>
        <end position="11"/>
    </location>
</feature>
<accession>A0A1I7A5T2</accession>
<dbReference type="RefSeq" id="WP_092977957.1">
    <property type="nucleotide sequence ID" value="NZ_FPAT01000006.1"/>
</dbReference>
<dbReference type="GO" id="GO:0004175">
    <property type="term" value="F:endopeptidase activity"/>
    <property type="evidence" value="ECO:0007669"/>
    <property type="project" value="UniProtKB-ARBA"/>
</dbReference>
<evidence type="ECO:0000313" key="5">
    <source>
        <dbReference type="Proteomes" id="UP000199165"/>
    </source>
</evidence>
<feature type="transmembrane region" description="Helical" evidence="2">
    <location>
        <begin position="248"/>
        <end position="267"/>
    </location>
</feature>